<proteinExistence type="predicted"/>
<evidence type="ECO:0000313" key="1">
    <source>
        <dbReference type="EMBL" id="KAK9223052.1"/>
    </source>
</evidence>
<protein>
    <submittedName>
        <fullName evidence="1">Uncharacterized protein</fullName>
    </submittedName>
</protein>
<sequence length="165" mass="18810">MVDLTAGGYEIVFGSDGYGWISTPHREHVRVDHLIFEFEDPDPASKCGEAQGPTFWTGYEEERRVIIFCFEGVCYIVENRDVCPQCFENLRKNSDFGVDFLRGTVLLAISHNSPLLKIQSLSHRTKLFKSGRCFVHPLTPGSLRLSQLQRVYRIHTAFAITIKIT</sequence>
<name>A0AAP0MZR3_9ROSI</name>
<organism evidence="1 2">
    <name type="scientific">Citrus x changshan-huyou</name>
    <dbReference type="NCBI Taxonomy" id="2935761"/>
    <lineage>
        <taxon>Eukaryota</taxon>
        <taxon>Viridiplantae</taxon>
        <taxon>Streptophyta</taxon>
        <taxon>Embryophyta</taxon>
        <taxon>Tracheophyta</taxon>
        <taxon>Spermatophyta</taxon>
        <taxon>Magnoliopsida</taxon>
        <taxon>eudicotyledons</taxon>
        <taxon>Gunneridae</taxon>
        <taxon>Pentapetalae</taxon>
        <taxon>rosids</taxon>
        <taxon>malvids</taxon>
        <taxon>Sapindales</taxon>
        <taxon>Rutaceae</taxon>
        <taxon>Aurantioideae</taxon>
        <taxon>Citrus</taxon>
    </lineage>
</organism>
<gene>
    <name evidence="1" type="ORF">WN944_011494</name>
</gene>
<dbReference type="Proteomes" id="UP001428341">
    <property type="component" value="Unassembled WGS sequence"/>
</dbReference>
<accession>A0AAP0MZR3</accession>
<keyword evidence="2" id="KW-1185">Reference proteome</keyword>
<dbReference type="EMBL" id="JBCGBO010000002">
    <property type="protein sequence ID" value="KAK9223052.1"/>
    <property type="molecule type" value="Genomic_DNA"/>
</dbReference>
<dbReference type="AlphaFoldDB" id="A0AAP0MZR3"/>
<evidence type="ECO:0000313" key="2">
    <source>
        <dbReference type="Proteomes" id="UP001428341"/>
    </source>
</evidence>
<reference evidence="1 2" key="1">
    <citation type="submission" date="2024-05" db="EMBL/GenBank/DDBJ databases">
        <title>Haplotype-resolved chromosome-level genome assembly of Huyou (Citrus changshanensis).</title>
        <authorList>
            <person name="Miao C."/>
            <person name="Chen W."/>
            <person name="Wu Y."/>
            <person name="Wang L."/>
            <person name="Zhao S."/>
            <person name="Grierson D."/>
            <person name="Xu C."/>
            <person name="Chen K."/>
        </authorList>
    </citation>
    <scope>NUCLEOTIDE SEQUENCE [LARGE SCALE GENOMIC DNA]</scope>
    <source>
        <strain evidence="1">01-14</strain>
        <tissue evidence="1">Leaf</tissue>
    </source>
</reference>
<comment type="caution">
    <text evidence="1">The sequence shown here is derived from an EMBL/GenBank/DDBJ whole genome shotgun (WGS) entry which is preliminary data.</text>
</comment>